<keyword evidence="5" id="KW-0804">Transcription</keyword>
<dbReference type="Gene3D" id="1.10.10.60">
    <property type="entry name" value="Homeodomain-like"/>
    <property type="match status" value="1"/>
</dbReference>
<evidence type="ECO:0000256" key="5">
    <source>
        <dbReference type="ARBA" id="ARBA00023163"/>
    </source>
</evidence>
<keyword evidence="3" id="KW-0805">Transcription regulation</keyword>
<dbReference type="SMART" id="SM00382">
    <property type="entry name" value="AAA"/>
    <property type="match status" value="1"/>
</dbReference>
<dbReference type="Gene3D" id="3.30.450.20">
    <property type="entry name" value="PAS domain"/>
    <property type="match status" value="2"/>
</dbReference>
<dbReference type="InterPro" id="IPR002078">
    <property type="entry name" value="Sigma_54_int"/>
</dbReference>
<dbReference type="InterPro" id="IPR058031">
    <property type="entry name" value="AAA_lid_NorR"/>
</dbReference>
<keyword evidence="4" id="KW-0238">DNA-binding</keyword>
<keyword evidence="6" id="KW-0175">Coiled coil</keyword>
<dbReference type="Pfam" id="PF25601">
    <property type="entry name" value="AAA_lid_14"/>
    <property type="match status" value="1"/>
</dbReference>
<evidence type="ECO:0000256" key="4">
    <source>
        <dbReference type="ARBA" id="ARBA00023125"/>
    </source>
</evidence>
<dbReference type="PROSITE" id="PS00675">
    <property type="entry name" value="SIGMA54_INTERACT_1"/>
    <property type="match status" value="1"/>
</dbReference>
<dbReference type="InterPro" id="IPR013767">
    <property type="entry name" value="PAS_fold"/>
</dbReference>
<evidence type="ECO:0000313" key="10">
    <source>
        <dbReference type="Proteomes" id="UP001596002"/>
    </source>
</evidence>
<dbReference type="Pfam" id="PF02954">
    <property type="entry name" value="HTH_8"/>
    <property type="match status" value="1"/>
</dbReference>
<feature type="domain" description="PAS" evidence="8">
    <location>
        <begin position="233"/>
        <end position="289"/>
    </location>
</feature>
<evidence type="ECO:0000256" key="6">
    <source>
        <dbReference type="SAM" id="Coils"/>
    </source>
</evidence>
<dbReference type="Proteomes" id="UP001596002">
    <property type="component" value="Unassembled WGS sequence"/>
</dbReference>
<keyword evidence="1" id="KW-0547">Nucleotide-binding</keyword>
<dbReference type="InterPro" id="IPR003593">
    <property type="entry name" value="AAA+_ATPase"/>
</dbReference>
<feature type="domain" description="PAS" evidence="8">
    <location>
        <begin position="115"/>
        <end position="159"/>
    </location>
</feature>
<dbReference type="InterPro" id="IPR036291">
    <property type="entry name" value="NAD(P)-bd_dom_sf"/>
</dbReference>
<dbReference type="CDD" id="cd00009">
    <property type="entry name" value="AAA"/>
    <property type="match status" value="1"/>
</dbReference>
<dbReference type="PANTHER" id="PTHR32071">
    <property type="entry name" value="TRANSCRIPTIONAL REGULATORY PROTEIN"/>
    <property type="match status" value="1"/>
</dbReference>
<dbReference type="RefSeq" id="WP_380027476.1">
    <property type="nucleotide sequence ID" value="NZ_JBHSHC010000119.1"/>
</dbReference>
<evidence type="ECO:0000259" key="8">
    <source>
        <dbReference type="PROSITE" id="PS50112"/>
    </source>
</evidence>
<dbReference type="PANTHER" id="PTHR32071:SF121">
    <property type="entry name" value="SIGMA L-DEPENDENT TRANSCRIPTIONAL REGULATOR YQIR-RELATED"/>
    <property type="match status" value="1"/>
</dbReference>
<name>A0ABV9Q3Y9_9BACL</name>
<feature type="domain" description="Sigma-54 factor interaction" evidence="7">
    <location>
        <begin position="367"/>
        <end position="597"/>
    </location>
</feature>
<evidence type="ECO:0000259" key="7">
    <source>
        <dbReference type="PROSITE" id="PS50045"/>
    </source>
</evidence>
<accession>A0ABV9Q3Y9</accession>
<dbReference type="InterPro" id="IPR025662">
    <property type="entry name" value="Sigma_54_int_dom_ATP-bd_1"/>
</dbReference>
<evidence type="ECO:0000256" key="3">
    <source>
        <dbReference type="ARBA" id="ARBA00023015"/>
    </source>
</evidence>
<gene>
    <name evidence="9" type="ORF">ACFO8Q_17950</name>
</gene>
<dbReference type="PROSITE" id="PS50045">
    <property type="entry name" value="SIGMA54_INTERACT_4"/>
    <property type="match status" value="1"/>
</dbReference>
<dbReference type="InterPro" id="IPR027417">
    <property type="entry name" value="P-loop_NTPase"/>
</dbReference>
<reference evidence="10" key="1">
    <citation type="journal article" date="2019" name="Int. J. Syst. Evol. Microbiol.">
        <title>The Global Catalogue of Microorganisms (GCM) 10K type strain sequencing project: providing services to taxonomists for standard genome sequencing and annotation.</title>
        <authorList>
            <consortium name="The Broad Institute Genomics Platform"/>
            <consortium name="The Broad Institute Genome Sequencing Center for Infectious Disease"/>
            <person name="Wu L."/>
            <person name="Ma J."/>
        </authorList>
    </citation>
    <scope>NUCLEOTIDE SEQUENCE [LARGE SCALE GENOMIC DNA]</scope>
    <source>
        <strain evidence="10">WYCCWR 12678</strain>
    </source>
</reference>
<evidence type="ECO:0000256" key="2">
    <source>
        <dbReference type="ARBA" id="ARBA00022840"/>
    </source>
</evidence>
<dbReference type="Gene3D" id="3.40.50.720">
    <property type="entry name" value="NAD(P)-binding Rossmann-like Domain"/>
    <property type="match status" value="1"/>
</dbReference>
<dbReference type="InterPro" id="IPR009057">
    <property type="entry name" value="Homeodomain-like_sf"/>
</dbReference>
<dbReference type="InterPro" id="IPR025943">
    <property type="entry name" value="Sigma_54_int_dom_ATP-bd_2"/>
</dbReference>
<organism evidence="9 10">
    <name type="scientific">Effusibacillus consociatus</name>
    <dbReference type="NCBI Taxonomy" id="1117041"/>
    <lineage>
        <taxon>Bacteria</taxon>
        <taxon>Bacillati</taxon>
        <taxon>Bacillota</taxon>
        <taxon>Bacilli</taxon>
        <taxon>Bacillales</taxon>
        <taxon>Alicyclobacillaceae</taxon>
        <taxon>Effusibacillus</taxon>
    </lineage>
</organism>
<dbReference type="SUPFAM" id="SSF52540">
    <property type="entry name" value="P-loop containing nucleoside triphosphate hydrolases"/>
    <property type="match status" value="1"/>
</dbReference>
<dbReference type="SUPFAM" id="SSF51735">
    <property type="entry name" value="NAD(P)-binding Rossmann-fold domains"/>
    <property type="match status" value="1"/>
</dbReference>
<comment type="caution">
    <text evidence="9">The sequence shown here is derived from an EMBL/GenBank/DDBJ whole genome shotgun (WGS) entry which is preliminary data.</text>
</comment>
<protein>
    <submittedName>
        <fullName evidence="9">Sigma 54-interacting transcriptional regulator</fullName>
    </submittedName>
</protein>
<dbReference type="PRINTS" id="PR01590">
    <property type="entry name" value="HTHFIS"/>
</dbReference>
<dbReference type="SUPFAM" id="SSF46689">
    <property type="entry name" value="Homeodomain-like"/>
    <property type="match status" value="1"/>
</dbReference>
<dbReference type="Pfam" id="PF00989">
    <property type="entry name" value="PAS"/>
    <property type="match status" value="2"/>
</dbReference>
<dbReference type="InterPro" id="IPR035965">
    <property type="entry name" value="PAS-like_dom_sf"/>
</dbReference>
<sequence>MKQVLLIGAGKGGSSILQAFTEREKIQVIGVVDVDDQAPGIQLAKRLGIPTAQDFESFLTEDVHLVIEATGSEEAYQKLSEQKSEETILIPGDIAQLIMELIEDKEELIQRLTEQRHELAVILNSTHDGMIAIDQNGIIRLFNAAAERITGIRSQNAIGYPAKEIIPNTRLHLVLRSGQAELNQLQWLEDTRIITNRVPVTDGNGKILGAVAVFRDVTEIQDLVEEVSNLKEIRSMLSAIIHSTQDAISVVDEKGYGILINPAYTRLTGLTEKDVLGKPATVDIAEGESMHMRVLQTGQPVKGAQMKVGPNRKEVLVNVAPLFVEGELKGSVGVIRDISEIKRLSEELDEAKKLIRKLEAKYTFDDIIGTSGEMQMAIEQAKIAAQTPATVLLRGESGTGKELFAHAIHSASVRRYNQFVRVNCAAISESLLESELFGYVEGAFTGAMRGGKKGLFEEASGGTIFLDEIGELSVSTQAKILRVLQEKEILRVGSSKPIPVDVRVIAATHVNLEQAIRSGRFREDLYYRLNVLPIVIPPLRARKTDLLPLFHKLIRKFNQEYGRNVERISDGVVAKMMGYDWPGNVRELENVMGRAIINMRFTETVIEEQHLPELQQNRTQEMKKGNPEAGQLLKTLEDVVSEVERNHILRVLEASSGNKTRAAQILGVSVRHLYNKLEKYGI</sequence>
<dbReference type="NCBIfam" id="TIGR00229">
    <property type="entry name" value="sensory_box"/>
    <property type="match status" value="2"/>
</dbReference>
<feature type="coiled-coil region" evidence="6">
    <location>
        <begin position="334"/>
        <end position="361"/>
    </location>
</feature>
<dbReference type="PROSITE" id="PS00676">
    <property type="entry name" value="SIGMA54_INTERACT_2"/>
    <property type="match status" value="1"/>
</dbReference>
<dbReference type="SMART" id="SM00091">
    <property type="entry name" value="PAS"/>
    <property type="match status" value="2"/>
</dbReference>
<dbReference type="EMBL" id="JBHSHC010000119">
    <property type="protein sequence ID" value="MFC4769216.1"/>
    <property type="molecule type" value="Genomic_DNA"/>
</dbReference>
<dbReference type="Gene3D" id="1.10.8.60">
    <property type="match status" value="1"/>
</dbReference>
<dbReference type="InterPro" id="IPR000014">
    <property type="entry name" value="PAS"/>
</dbReference>
<evidence type="ECO:0000256" key="1">
    <source>
        <dbReference type="ARBA" id="ARBA00022741"/>
    </source>
</evidence>
<dbReference type="CDD" id="cd00130">
    <property type="entry name" value="PAS"/>
    <property type="match status" value="2"/>
</dbReference>
<feature type="coiled-coil region" evidence="6">
    <location>
        <begin position="95"/>
        <end position="122"/>
    </location>
</feature>
<dbReference type="PROSITE" id="PS00688">
    <property type="entry name" value="SIGMA54_INTERACT_3"/>
    <property type="match status" value="1"/>
</dbReference>
<dbReference type="Pfam" id="PF00158">
    <property type="entry name" value="Sigma54_activat"/>
    <property type="match status" value="1"/>
</dbReference>
<keyword evidence="2" id="KW-0067">ATP-binding</keyword>
<dbReference type="InterPro" id="IPR025944">
    <property type="entry name" value="Sigma_54_int_dom_CS"/>
</dbReference>
<dbReference type="Gene3D" id="3.40.50.300">
    <property type="entry name" value="P-loop containing nucleotide triphosphate hydrolases"/>
    <property type="match status" value="1"/>
</dbReference>
<keyword evidence="10" id="KW-1185">Reference proteome</keyword>
<dbReference type="PROSITE" id="PS50112">
    <property type="entry name" value="PAS"/>
    <property type="match status" value="2"/>
</dbReference>
<dbReference type="InterPro" id="IPR002197">
    <property type="entry name" value="HTH_Fis"/>
</dbReference>
<proteinExistence type="predicted"/>
<dbReference type="SUPFAM" id="SSF55785">
    <property type="entry name" value="PYP-like sensor domain (PAS domain)"/>
    <property type="match status" value="2"/>
</dbReference>
<evidence type="ECO:0000313" key="9">
    <source>
        <dbReference type="EMBL" id="MFC4769216.1"/>
    </source>
</evidence>